<feature type="non-terminal residue" evidence="1">
    <location>
        <position position="1"/>
    </location>
</feature>
<proteinExistence type="predicted"/>
<dbReference type="EMBL" id="JARKIE010000166">
    <property type="protein sequence ID" value="KAJ7672788.1"/>
    <property type="molecule type" value="Genomic_DNA"/>
</dbReference>
<keyword evidence="2" id="KW-1185">Reference proteome</keyword>
<dbReference type="AlphaFoldDB" id="A0AAD7D0Q6"/>
<protein>
    <submittedName>
        <fullName evidence="1">Uncharacterized protein</fullName>
    </submittedName>
</protein>
<sequence length="365" mass="40348">LFQNAADFDIVGGQFVSGDVHNHFNTHGSREQSRLLPVNTTDAPAESEIYCNQLLRQRRGFPLFVPEPQPNLPEEYQRTGISIGDVGRITPEGIFDFFFNIYLPADHPINANVPEDFSPLPLYSAADVLHLKFAPGNHVSTPLFSSIFPLSMSAPHGAVLALPHGAHSEKLENIGSMRQYVGQNAESWYRHVTGSRGRQLSNGSLYLVTGCEKARSWGMASFYNVREEVFQLRFRPTDGPSIAHDYRWRGINARRKSFNASPIDANTLNQTTFIHGLSISLGTGIWGRLFGDVTIREIVDYRLGNTTGDSVSRSQGGSVFSWALGLSGAGSTGGGKQHAYRDEDVFVSDFAPIPQVRYTENLNRS</sequence>
<comment type="caution">
    <text evidence="1">The sequence shown here is derived from an EMBL/GenBank/DDBJ whole genome shotgun (WGS) entry which is preliminary data.</text>
</comment>
<dbReference type="Proteomes" id="UP001221757">
    <property type="component" value="Unassembled WGS sequence"/>
</dbReference>
<gene>
    <name evidence="1" type="ORF">B0H17DRAFT_1243486</name>
</gene>
<accession>A0AAD7D0Q6</accession>
<reference evidence="1" key="1">
    <citation type="submission" date="2023-03" db="EMBL/GenBank/DDBJ databases">
        <title>Massive genome expansion in bonnet fungi (Mycena s.s.) driven by repeated elements and novel gene families across ecological guilds.</title>
        <authorList>
            <consortium name="Lawrence Berkeley National Laboratory"/>
            <person name="Harder C.B."/>
            <person name="Miyauchi S."/>
            <person name="Viragh M."/>
            <person name="Kuo A."/>
            <person name="Thoen E."/>
            <person name="Andreopoulos B."/>
            <person name="Lu D."/>
            <person name="Skrede I."/>
            <person name="Drula E."/>
            <person name="Henrissat B."/>
            <person name="Morin E."/>
            <person name="Kohler A."/>
            <person name="Barry K."/>
            <person name="LaButti K."/>
            <person name="Morin E."/>
            <person name="Salamov A."/>
            <person name="Lipzen A."/>
            <person name="Mereny Z."/>
            <person name="Hegedus B."/>
            <person name="Baldrian P."/>
            <person name="Stursova M."/>
            <person name="Weitz H."/>
            <person name="Taylor A."/>
            <person name="Grigoriev I.V."/>
            <person name="Nagy L.G."/>
            <person name="Martin F."/>
            <person name="Kauserud H."/>
        </authorList>
    </citation>
    <scope>NUCLEOTIDE SEQUENCE</scope>
    <source>
        <strain evidence="1">CBHHK067</strain>
    </source>
</reference>
<evidence type="ECO:0000313" key="2">
    <source>
        <dbReference type="Proteomes" id="UP001221757"/>
    </source>
</evidence>
<organism evidence="1 2">
    <name type="scientific">Mycena rosella</name>
    <name type="common">Pink bonnet</name>
    <name type="synonym">Agaricus rosellus</name>
    <dbReference type="NCBI Taxonomy" id="1033263"/>
    <lineage>
        <taxon>Eukaryota</taxon>
        <taxon>Fungi</taxon>
        <taxon>Dikarya</taxon>
        <taxon>Basidiomycota</taxon>
        <taxon>Agaricomycotina</taxon>
        <taxon>Agaricomycetes</taxon>
        <taxon>Agaricomycetidae</taxon>
        <taxon>Agaricales</taxon>
        <taxon>Marasmiineae</taxon>
        <taxon>Mycenaceae</taxon>
        <taxon>Mycena</taxon>
    </lineage>
</organism>
<evidence type="ECO:0000313" key="1">
    <source>
        <dbReference type="EMBL" id="KAJ7672788.1"/>
    </source>
</evidence>
<name>A0AAD7D0Q6_MYCRO</name>